<evidence type="ECO:0000313" key="3">
    <source>
        <dbReference type="Proteomes" id="UP000326837"/>
    </source>
</evidence>
<organism evidence="2 3">
    <name type="scientific">Lacipirellula parvula</name>
    <dbReference type="NCBI Taxonomy" id="2650471"/>
    <lineage>
        <taxon>Bacteria</taxon>
        <taxon>Pseudomonadati</taxon>
        <taxon>Planctomycetota</taxon>
        <taxon>Planctomycetia</taxon>
        <taxon>Pirellulales</taxon>
        <taxon>Lacipirellulaceae</taxon>
        <taxon>Lacipirellula</taxon>
    </lineage>
</organism>
<evidence type="ECO:0000256" key="1">
    <source>
        <dbReference type="SAM" id="SignalP"/>
    </source>
</evidence>
<dbReference type="Proteomes" id="UP000326837">
    <property type="component" value="Chromosome"/>
</dbReference>
<reference evidence="3" key="1">
    <citation type="submission" date="2019-10" db="EMBL/GenBank/DDBJ databases">
        <title>Lacipirellula parvula gen. nov., sp. nov., representing a lineage of planctomycetes widespread in freshwater anoxic habitats, and description of the family Lacipirellulaceae.</title>
        <authorList>
            <person name="Dedysh S.N."/>
            <person name="Kulichevskaya I.S."/>
            <person name="Beletsky A.V."/>
            <person name="Rakitin A.L."/>
            <person name="Mardanov A.V."/>
            <person name="Ivanova A.A."/>
            <person name="Saltykova V.X."/>
            <person name="Rijpstra W.I.C."/>
            <person name="Sinninghe Damste J.S."/>
            <person name="Ravin N.V."/>
        </authorList>
    </citation>
    <scope>NUCLEOTIDE SEQUENCE [LARGE SCALE GENOMIC DNA]</scope>
    <source>
        <strain evidence="3">PX69</strain>
    </source>
</reference>
<dbReference type="KEGG" id="lpav:PLANPX_2061"/>
<feature type="chain" id="PRO_5024983576" description="Lipoprotein" evidence="1">
    <location>
        <begin position="22"/>
        <end position="1182"/>
    </location>
</feature>
<proteinExistence type="predicted"/>
<keyword evidence="3" id="KW-1185">Reference proteome</keyword>
<sequence length="1182" mass="119648">MRFRRLLLLASLIAWSGSRLCFGDFGRVFNVPAEKAPSLLSSNMQLNLFEGGSLPNYFQLGSPWVGSSNVELNVYGGYVGTGLTAGRGTTFNMSGGKMGTTFEANSGSVVRLSGGLFDASPWFKYDSTFILVGNNFRIDGELAPGFGTSDLTPISLSMTSTLSGTLTDGTNFMFSGRWLRGNTQLQYAPIPATAPAVINVPGDAAPANLYANQRLIVHDGGLVAALNADYGSVVDIHAGGAVSQAQMVGTTVNVMGGSLGGARIAAGSVVNLSAGKIGSYLQADQGSVVNMTGGTLDWSPTFSGGTLNMSGGYLSDRATISSAGVANISGGIVVGGLRAESGAQVHVSGGYFYYGIRASDATAIVSGGSIAGVSGSTVEISGGVIRKGVWTAAGDRMTLAGGELRIDGELVEGLEVAGAEREVNVPLGSVVSGVFADGTPFMFSSSDISRTDYLGSQFADGTLRLRAAPLPNAGPSGLTASVDGPIAAVRDGQTLVVDVPGVIGDELRTAQGSRVDIQQGGTVGNGFEAVGAIVNVTGGSVGHGFDVAAGAIVTLASGSIGSGADIIRGGAVHVQGGTLGPSAFVHPGGTLSVDGGSVGNELRVLSDGQAALTAGRIGQYATVEPGGELRIEGGEIDRWLTVQGELAMHGGAAADVRVEGGDVRLFDGAVNALNVEENGQAVVSGGRVRYASVSSGGKLDLLGGVTGGELTANSGGTLKVVGGAIEGQFTANNNSQVVVRGGAIGGKFQTMAGSNVRLEGGEFAVDGVPIAELSAPGATGAFVFPNSNAVLTGVLADGSPFALSPSDLDSVAASTLRLQVVELPSIGPAVIQIDAGVAPRGIRTGQKLVVGGSGSIPKGFNAHHGAIVEILEGATVGENFEATGAVVNIRGGTLGKADAFAGAVINVSGGKVAGNMNAYRGGIINVSGGTMPIVDGYAGYRALVSWEGSVINVSGGTIGGIVASRGGRASISGGVITGTLEGGYDSDISISGGMFAGDFLMFGSKTNVSGGRFRQPLKVFAKEFNLFVIDASLGGSALSDLAIGERRTIDARDLVLAGTLAEGMPFAFDLNTDGDLIDVDGYFSPSAHLTVTRVFNPGDYNGDQVVDDRDRRVWEAASLSGNLAADGNYDGVVNDDDLRVWTERFGRDYGLVPEPVTATLGLTGLFGMLSCIRRATRRSRCA</sequence>
<feature type="signal peptide" evidence="1">
    <location>
        <begin position="1"/>
        <end position="21"/>
    </location>
</feature>
<evidence type="ECO:0000313" key="2">
    <source>
        <dbReference type="EMBL" id="BBO32449.1"/>
    </source>
</evidence>
<dbReference type="Gene3D" id="2.160.20.20">
    <property type="match status" value="1"/>
</dbReference>
<evidence type="ECO:0008006" key="4">
    <source>
        <dbReference type="Google" id="ProtNLM"/>
    </source>
</evidence>
<protein>
    <recommendedName>
        <fullName evidence="4">Lipoprotein</fullName>
    </recommendedName>
</protein>
<gene>
    <name evidence="2" type="ORF">PLANPX_2061</name>
</gene>
<name>A0A5K7XHM1_9BACT</name>
<dbReference type="EMBL" id="AP021861">
    <property type="protein sequence ID" value="BBO32449.1"/>
    <property type="molecule type" value="Genomic_DNA"/>
</dbReference>
<dbReference type="InterPro" id="IPR012332">
    <property type="entry name" value="Autotransporter_pectin_lyase_C"/>
</dbReference>
<keyword evidence="1" id="KW-0732">Signal</keyword>
<dbReference type="AlphaFoldDB" id="A0A5K7XHM1"/>
<accession>A0A5K7XHM1</accession>